<sequence>MGTPRTRETDVLIIGGGFAGLGMAIELKRSGRNDFVLLEKAEDVGGTWRDNTYPGCACDIHSHMYSFSFELNPGWSRMFARQPEIWEYLRRVTDKYGLRRHIRFGAEVTGAHWDERNRVWRVRTRAGDTYTARAVVSGVGALHVPNVPKLPGAERFRGTAFHSANWDHDYDLRGRRVAVIGTGASAIQFVPEIARDVAELHIFQRTPPWIVPKMDRPVRPWEQRMFRLLPLTQRLYRNAIYWMLESRAVGFTINPKLMGLAQTIARKHLEKQVPDPDLRAKLTPNYTMGCKRVLISNDYYPTLAQPHVHLVTDGVAEITEDAVVDGAGMAHEVDAIIYGTGFHVTDGYDHLDIVGRDGRNLVQQWHSEGMETYLGIAVSGFPNFFFLLGPNTGLGHNSVVFMIESQIHYIGQCLRLLDTHGATAMDVRARAQSTFYRDLQRQLTKGVWTQGGCNSWYLDAHGVNRTIWPGFTWRYWQRTRKVRLADFELLSAGRPEPDRELAESVG</sequence>
<dbReference type="GO" id="GO:0004497">
    <property type="term" value="F:monooxygenase activity"/>
    <property type="evidence" value="ECO:0007669"/>
    <property type="project" value="UniProtKB-KW"/>
</dbReference>
<reference evidence="9" key="1">
    <citation type="submission" date="2019-04" db="EMBL/GenBank/DDBJ databases">
        <title>Draft genome sequence of Pseudonocardiaceae bacterium SL3-2-4.</title>
        <authorList>
            <person name="Ningsih F."/>
            <person name="Yokota A."/>
            <person name="Sakai Y."/>
            <person name="Nanatani K."/>
            <person name="Yabe S."/>
            <person name="Oetari A."/>
            <person name="Sjamsuridzal W."/>
        </authorList>
    </citation>
    <scope>NUCLEOTIDE SEQUENCE [LARGE SCALE GENOMIC DNA]</scope>
    <source>
        <strain evidence="9">SL3-2-4</strain>
    </source>
</reference>
<evidence type="ECO:0000256" key="3">
    <source>
        <dbReference type="ARBA" id="ARBA00022630"/>
    </source>
</evidence>
<evidence type="ECO:0000313" key="9">
    <source>
        <dbReference type="Proteomes" id="UP000298860"/>
    </source>
</evidence>
<organism evidence="8 9">
    <name type="scientific">Gandjariella thermophila</name>
    <dbReference type="NCBI Taxonomy" id="1931992"/>
    <lineage>
        <taxon>Bacteria</taxon>
        <taxon>Bacillati</taxon>
        <taxon>Actinomycetota</taxon>
        <taxon>Actinomycetes</taxon>
        <taxon>Pseudonocardiales</taxon>
        <taxon>Pseudonocardiaceae</taxon>
        <taxon>Gandjariella</taxon>
    </lineage>
</organism>
<evidence type="ECO:0000256" key="5">
    <source>
        <dbReference type="ARBA" id="ARBA00022857"/>
    </source>
</evidence>
<dbReference type="Proteomes" id="UP000298860">
    <property type="component" value="Unassembled WGS sequence"/>
</dbReference>
<dbReference type="InterPro" id="IPR036188">
    <property type="entry name" value="FAD/NAD-bd_sf"/>
</dbReference>
<proteinExistence type="inferred from homology"/>
<evidence type="ECO:0000313" key="8">
    <source>
        <dbReference type="EMBL" id="GDY33828.1"/>
    </source>
</evidence>
<comment type="similarity">
    <text evidence="2">Belongs to the FAD-binding monooxygenase family.</text>
</comment>
<evidence type="ECO:0000256" key="4">
    <source>
        <dbReference type="ARBA" id="ARBA00022827"/>
    </source>
</evidence>
<comment type="cofactor">
    <cofactor evidence="1">
        <name>FAD</name>
        <dbReference type="ChEBI" id="CHEBI:57692"/>
    </cofactor>
</comment>
<keyword evidence="5" id="KW-0521">NADP</keyword>
<gene>
    <name evidence="8" type="ORF">GTS_54610</name>
</gene>
<comment type="caution">
    <text evidence="8">The sequence shown here is derived from an EMBL/GenBank/DDBJ whole genome shotgun (WGS) entry which is preliminary data.</text>
</comment>
<keyword evidence="3" id="KW-0285">Flavoprotein</keyword>
<keyword evidence="4" id="KW-0274">FAD</keyword>
<evidence type="ECO:0000256" key="7">
    <source>
        <dbReference type="ARBA" id="ARBA00023033"/>
    </source>
</evidence>
<evidence type="ECO:0000256" key="1">
    <source>
        <dbReference type="ARBA" id="ARBA00001974"/>
    </source>
</evidence>
<dbReference type="Pfam" id="PF13738">
    <property type="entry name" value="Pyr_redox_3"/>
    <property type="match status" value="1"/>
</dbReference>
<dbReference type="PANTHER" id="PTHR42877:SF4">
    <property type="entry name" value="FAD_NAD(P)-BINDING DOMAIN-CONTAINING PROTEIN-RELATED"/>
    <property type="match status" value="1"/>
</dbReference>
<dbReference type="InterPro" id="IPR051209">
    <property type="entry name" value="FAD-bind_Monooxygenase_sf"/>
</dbReference>
<dbReference type="OrthoDB" id="5168853at2"/>
<name>A0A4D4JGR6_9PSEU</name>
<dbReference type="EMBL" id="BJFL01000060">
    <property type="protein sequence ID" value="GDY33828.1"/>
    <property type="molecule type" value="Genomic_DNA"/>
</dbReference>
<dbReference type="PANTHER" id="PTHR42877">
    <property type="entry name" value="L-ORNITHINE N(5)-MONOOXYGENASE-RELATED"/>
    <property type="match status" value="1"/>
</dbReference>
<dbReference type="AlphaFoldDB" id="A0A4D4JGR6"/>
<keyword evidence="7 8" id="KW-0503">Monooxygenase</keyword>
<dbReference type="FunFam" id="3.50.50.60:FF:000214">
    <property type="entry name" value="PROBABLE MONOOXYGENASE"/>
    <property type="match status" value="1"/>
</dbReference>
<evidence type="ECO:0000256" key="2">
    <source>
        <dbReference type="ARBA" id="ARBA00010139"/>
    </source>
</evidence>
<dbReference type="PRINTS" id="PR00469">
    <property type="entry name" value="PNDRDTASEII"/>
</dbReference>
<accession>A0A4D4JGR6</accession>
<dbReference type="SUPFAM" id="SSF51905">
    <property type="entry name" value="FAD/NAD(P)-binding domain"/>
    <property type="match status" value="2"/>
</dbReference>
<evidence type="ECO:0000256" key="6">
    <source>
        <dbReference type="ARBA" id="ARBA00023002"/>
    </source>
</evidence>
<keyword evidence="9" id="KW-1185">Reference proteome</keyword>
<keyword evidence="6" id="KW-0560">Oxidoreductase</keyword>
<protein>
    <submittedName>
        <fullName evidence="8">4-hydroxyacetophenone monooxygenase</fullName>
    </submittedName>
</protein>
<dbReference type="RefSeq" id="WP_137816745.1">
    <property type="nucleotide sequence ID" value="NZ_BJFL01000060.1"/>
</dbReference>
<dbReference type="Gene3D" id="3.50.50.60">
    <property type="entry name" value="FAD/NAD(P)-binding domain"/>
    <property type="match status" value="2"/>
</dbReference>